<dbReference type="eggNOG" id="COG4672">
    <property type="taxonomic scope" value="Bacteria"/>
</dbReference>
<proteinExistence type="predicted"/>
<dbReference type="HOGENOM" id="CLU_077143_0_1_4"/>
<dbReference type="AlphaFoldDB" id="B2JL10"/>
<dbReference type="STRING" id="391038.Bphy_3385"/>
<sequence length="232" mass="25239">MKLNGAIQELAPGAVIQLFVLDLSAYHVPSGNEITRFHAGTNEIGGDVVWQGNTYQRFPVQATGFEFKGQGTLPRPHFAVSNVGGIISALCREYSDMVGAPVTRKRTLARYLDAVNFADGNPLADPTEGFPDDVFYVNQKLRESVDVCEFELAVAFDVQGVQLPRRQVICNSCPWEYRGDGCGYAGGPVADINDNPTSDPNRDACGKRLASCRLRFAGWVPFGGFPGAGQYR</sequence>
<protein>
    <submittedName>
        <fullName evidence="1">Phage minor tail protein L</fullName>
    </submittedName>
</protein>
<dbReference type="RefSeq" id="WP_012402712.1">
    <property type="nucleotide sequence ID" value="NC_010623.1"/>
</dbReference>
<organism evidence="1 2">
    <name type="scientific">Paraburkholderia phymatum (strain DSM 17167 / CIP 108236 / LMG 21445 / STM815)</name>
    <name type="common">Burkholderia phymatum</name>
    <dbReference type="NCBI Taxonomy" id="391038"/>
    <lineage>
        <taxon>Bacteria</taxon>
        <taxon>Pseudomonadati</taxon>
        <taxon>Pseudomonadota</taxon>
        <taxon>Betaproteobacteria</taxon>
        <taxon>Burkholderiales</taxon>
        <taxon>Burkholderiaceae</taxon>
        <taxon>Paraburkholderia</taxon>
    </lineage>
</organism>
<dbReference type="GO" id="GO:0046718">
    <property type="term" value="P:symbiont entry into host cell"/>
    <property type="evidence" value="ECO:0007669"/>
    <property type="project" value="InterPro"/>
</dbReference>
<dbReference type="EMBL" id="CP001044">
    <property type="protein sequence ID" value="ACC72539.1"/>
    <property type="molecule type" value="Genomic_DNA"/>
</dbReference>
<dbReference type="GO" id="GO:0030430">
    <property type="term" value="C:host cell cytoplasm"/>
    <property type="evidence" value="ECO:0007669"/>
    <property type="project" value="InterPro"/>
</dbReference>
<dbReference type="GO" id="GO:0051536">
    <property type="term" value="F:iron-sulfur cluster binding"/>
    <property type="evidence" value="ECO:0007669"/>
    <property type="project" value="InterPro"/>
</dbReference>
<name>B2JL10_PARP8</name>
<dbReference type="KEGG" id="bph:Bphy_3385"/>
<dbReference type="Pfam" id="PF05100">
    <property type="entry name" value="Phage_tail_L"/>
    <property type="match status" value="1"/>
</dbReference>
<dbReference type="Proteomes" id="UP000001192">
    <property type="component" value="Chromosome 2"/>
</dbReference>
<dbReference type="NCBIfam" id="TIGR01600">
    <property type="entry name" value="phage_tail_L"/>
    <property type="match status" value="1"/>
</dbReference>
<keyword evidence="2" id="KW-1185">Reference proteome</keyword>
<evidence type="ECO:0000313" key="1">
    <source>
        <dbReference type="EMBL" id="ACC72539.1"/>
    </source>
</evidence>
<dbReference type="OrthoDB" id="5673400at2"/>
<dbReference type="InterPro" id="IPR006487">
    <property type="entry name" value="Phage_lambda_L"/>
</dbReference>
<gene>
    <name evidence="1" type="ordered locus">Bphy_3385</name>
</gene>
<reference evidence="2" key="1">
    <citation type="journal article" date="2014" name="Stand. Genomic Sci.">
        <title>Complete genome sequence of Burkholderia phymatum STM815(T), a broad host range and efficient nitrogen-fixing symbiont of Mimosa species.</title>
        <authorList>
            <person name="Moulin L."/>
            <person name="Klonowska A."/>
            <person name="Caroline B."/>
            <person name="Booth K."/>
            <person name="Vriezen J.A."/>
            <person name="Melkonian R."/>
            <person name="James E.K."/>
            <person name="Young J.P."/>
            <person name="Bena G."/>
            <person name="Hauser L."/>
            <person name="Land M."/>
            <person name="Kyrpides N."/>
            <person name="Bruce D."/>
            <person name="Chain P."/>
            <person name="Copeland A."/>
            <person name="Pitluck S."/>
            <person name="Woyke T."/>
            <person name="Lizotte-Waniewski M."/>
            <person name="Bristow J."/>
            <person name="Riley M."/>
        </authorList>
    </citation>
    <scope>NUCLEOTIDE SEQUENCE [LARGE SCALE GENOMIC DNA]</scope>
    <source>
        <strain evidence="2">DSM 17167 / CIP 108236 / LMG 21445 / STM815</strain>
    </source>
</reference>
<accession>B2JL10</accession>
<evidence type="ECO:0000313" key="2">
    <source>
        <dbReference type="Proteomes" id="UP000001192"/>
    </source>
</evidence>